<dbReference type="InterPro" id="IPR008983">
    <property type="entry name" value="Tumour_necrosis_fac-like_dom"/>
</dbReference>
<evidence type="ECO:0000313" key="7">
    <source>
        <dbReference type="Proteomes" id="UP001176940"/>
    </source>
</evidence>
<keyword evidence="7" id="KW-1185">Reference proteome</keyword>
<dbReference type="EMBL" id="CAUEEQ010013255">
    <property type="protein sequence ID" value="CAJ0937232.1"/>
    <property type="molecule type" value="Genomic_DNA"/>
</dbReference>
<dbReference type="Proteomes" id="UP001176940">
    <property type="component" value="Unassembled WGS sequence"/>
</dbReference>
<dbReference type="InterPro" id="IPR051748">
    <property type="entry name" value="TNF_Ligand_Superfamily"/>
</dbReference>
<keyword evidence="5" id="KW-0325">Glycoprotein</keyword>
<reference evidence="6" key="1">
    <citation type="submission" date="2023-07" db="EMBL/GenBank/DDBJ databases">
        <authorList>
            <person name="Stuckert A."/>
        </authorList>
    </citation>
    <scope>NUCLEOTIDE SEQUENCE</scope>
</reference>
<comment type="subcellular location">
    <subcellularLocation>
        <location evidence="1">Secreted</location>
    </subcellularLocation>
</comment>
<accession>A0ABN9LAF1</accession>
<proteinExistence type="predicted"/>
<comment type="caution">
    <text evidence="6">The sequence shown here is derived from an EMBL/GenBank/DDBJ whole genome shotgun (WGS) entry which is preliminary data.</text>
</comment>
<evidence type="ECO:0000256" key="2">
    <source>
        <dbReference type="ARBA" id="ARBA00022514"/>
    </source>
</evidence>
<name>A0ABN9LAF1_9NEOB</name>
<sequence>MDLLINTFFPSSVASDSQDCTEISWKVSLQEGKSLESEGKSVQVKHSGIYSIYSQVFYTDTTYTMGHIVLQQTDGDSKGSNILLRCVQSMPGDKSLAFNTCYTSATLQRYRQRSGSLQRRCLVAGELSHRPLSSDQRCRCFQAGQRTVNHFGNTTEKRQSGCQQSSHISWCCEIIAVPADCHRIAKLQPTGNYL</sequence>
<evidence type="ECO:0000256" key="1">
    <source>
        <dbReference type="ARBA" id="ARBA00004613"/>
    </source>
</evidence>
<keyword evidence="4" id="KW-1015">Disulfide bond</keyword>
<organism evidence="6 7">
    <name type="scientific">Ranitomeya imitator</name>
    <name type="common">mimic poison frog</name>
    <dbReference type="NCBI Taxonomy" id="111125"/>
    <lineage>
        <taxon>Eukaryota</taxon>
        <taxon>Metazoa</taxon>
        <taxon>Chordata</taxon>
        <taxon>Craniata</taxon>
        <taxon>Vertebrata</taxon>
        <taxon>Euteleostomi</taxon>
        <taxon>Amphibia</taxon>
        <taxon>Batrachia</taxon>
        <taxon>Anura</taxon>
        <taxon>Neobatrachia</taxon>
        <taxon>Hyloidea</taxon>
        <taxon>Dendrobatidae</taxon>
        <taxon>Dendrobatinae</taxon>
        <taxon>Ranitomeya</taxon>
    </lineage>
</organism>
<keyword evidence="2" id="KW-0202">Cytokine</keyword>
<gene>
    <name evidence="6" type="ORF">RIMI_LOCUS7106064</name>
</gene>
<dbReference type="Gene3D" id="2.60.120.40">
    <property type="match status" value="1"/>
</dbReference>
<dbReference type="PANTHER" id="PTHR15151:SF12">
    <property type="entry name" value="TUMOR NECROSIS FACTOR LIGAND SUPERFAMILY MEMBER 13"/>
    <property type="match status" value="1"/>
</dbReference>
<evidence type="ECO:0000256" key="4">
    <source>
        <dbReference type="ARBA" id="ARBA00023157"/>
    </source>
</evidence>
<keyword evidence="3" id="KW-0964">Secreted</keyword>
<dbReference type="PANTHER" id="PTHR15151">
    <property type="entry name" value="PROTEIN EIGER"/>
    <property type="match status" value="1"/>
</dbReference>
<evidence type="ECO:0000313" key="6">
    <source>
        <dbReference type="EMBL" id="CAJ0937232.1"/>
    </source>
</evidence>
<protein>
    <recommendedName>
        <fullName evidence="8">TNF family profile domain-containing protein</fullName>
    </recommendedName>
</protein>
<dbReference type="SUPFAM" id="SSF49842">
    <property type="entry name" value="TNF-like"/>
    <property type="match status" value="1"/>
</dbReference>
<evidence type="ECO:0000256" key="3">
    <source>
        <dbReference type="ARBA" id="ARBA00022525"/>
    </source>
</evidence>
<evidence type="ECO:0000256" key="5">
    <source>
        <dbReference type="ARBA" id="ARBA00023180"/>
    </source>
</evidence>
<evidence type="ECO:0008006" key="8">
    <source>
        <dbReference type="Google" id="ProtNLM"/>
    </source>
</evidence>